<dbReference type="AlphaFoldDB" id="A0A397U6J8"/>
<comment type="caution">
    <text evidence="2">The sequence shown here is derived from an EMBL/GenBank/DDBJ whole genome shotgun (WGS) entry which is preliminary data.</text>
</comment>
<sequence length="423" mass="50606">MDFEEEIEEIPRSRPTSLEYNTNRKIEELYAIFGLMAEQQFKLTQENKALARRITILKQSTLELQNENQKLKRKLRDTQEHINLEKDLSEDETDEIKQLDYKEKYKVKGKSTFGRNKISEITIEFKTLYTGKRLLKKLKTFYEAIQEEITRIAVQYYLENNEELTIYNCFKERKYYLYFQESEQLFRHINILRGREPKFLRSITKDYIDLQDSNQENIVEQILSKEELNIKLQRLLNQIKIQIQTLQGQLTLEEAYKSYEYTFLFKRATAIHKTINNNKLAEVIVQRKYLSQIRKIVEFYIEESNLVEYWRTQESQLSETEKAYLNRTLLAFEGARQIQENDQTTQIIFPNTGLTQATQDFLLQHHTQLILEQSNDFRVRTSIINKAFGILLQIAFGQYTVYYAYDQINNKRLGLPTDIFNAR</sequence>
<feature type="coiled-coil region" evidence="1">
    <location>
        <begin position="218"/>
        <end position="249"/>
    </location>
</feature>
<reference evidence="2 3" key="1">
    <citation type="submission" date="2018-06" db="EMBL/GenBank/DDBJ databases">
        <title>Comparative genomics reveals the genomic features of Rhizophagus irregularis, R. cerebriforme, R. diaphanum and Gigaspora rosea, and their symbiotic lifestyle signature.</title>
        <authorList>
            <person name="Morin E."/>
            <person name="San Clemente H."/>
            <person name="Chen E.C.H."/>
            <person name="De La Providencia I."/>
            <person name="Hainaut M."/>
            <person name="Kuo A."/>
            <person name="Kohler A."/>
            <person name="Murat C."/>
            <person name="Tang N."/>
            <person name="Roy S."/>
            <person name="Loubradou J."/>
            <person name="Henrissat B."/>
            <person name="Grigoriev I.V."/>
            <person name="Corradi N."/>
            <person name="Roux C."/>
            <person name="Martin F.M."/>
        </authorList>
    </citation>
    <scope>NUCLEOTIDE SEQUENCE [LARGE SCALE GENOMIC DNA]</scope>
    <source>
        <strain evidence="2 3">DAOM 194757</strain>
    </source>
</reference>
<evidence type="ECO:0000313" key="3">
    <source>
        <dbReference type="Proteomes" id="UP000266673"/>
    </source>
</evidence>
<keyword evidence="1" id="KW-0175">Coiled coil</keyword>
<gene>
    <name evidence="2" type="ORF">C2G38_2221609</name>
</gene>
<evidence type="ECO:0000256" key="1">
    <source>
        <dbReference type="SAM" id="Coils"/>
    </source>
</evidence>
<dbReference type="Proteomes" id="UP000266673">
    <property type="component" value="Unassembled WGS sequence"/>
</dbReference>
<name>A0A397U6J8_9GLOM</name>
<feature type="coiled-coil region" evidence="1">
    <location>
        <begin position="54"/>
        <end position="88"/>
    </location>
</feature>
<evidence type="ECO:0000313" key="2">
    <source>
        <dbReference type="EMBL" id="RIB04697.1"/>
    </source>
</evidence>
<dbReference type="EMBL" id="QKWP01002123">
    <property type="protein sequence ID" value="RIB04697.1"/>
    <property type="molecule type" value="Genomic_DNA"/>
</dbReference>
<proteinExistence type="predicted"/>
<accession>A0A397U6J8</accession>
<protein>
    <submittedName>
        <fullName evidence="2">Uncharacterized protein</fullName>
    </submittedName>
</protein>
<keyword evidence="3" id="KW-1185">Reference proteome</keyword>
<organism evidence="2 3">
    <name type="scientific">Gigaspora rosea</name>
    <dbReference type="NCBI Taxonomy" id="44941"/>
    <lineage>
        <taxon>Eukaryota</taxon>
        <taxon>Fungi</taxon>
        <taxon>Fungi incertae sedis</taxon>
        <taxon>Mucoromycota</taxon>
        <taxon>Glomeromycotina</taxon>
        <taxon>Glomeromycetes</taxon>
        <taxon>Diversisporales</taxon>
        <taxon>Gigasporaceae</taxon>
        <taxon>Gigaspora</taxon>
    </lineage>
</organism>